<feature type="compositionally biased region" description="Basic and acidic residues" evidence="1">
    <location>
        <begin position="242"/>
        <end position="254"/>
    </location>
</feature>
<dbReference type="Pfam" id="PF14223">
    <property type="entry name" value="Retrotran_gag_2"/>
    <property type="match status" value="1"/>
</dbReference>
<gene>
    <name evidence="2" type="ORF">BN946_scf184847.g1</name>
</gene>
<dbReference type="STRING" id="5643.A0A060SQH1"/>
<reference evidence="2" key="1">
    <citation type="submission" date="2014-01" db="EMBL/GenBank/DDBJ databases">
        <title>The genome of the white-rot fungus Pycnoporus cinnabarinus: a basidiomycete model with a versatile arsenal for lignocellulosic biomass breakdown.</title>
        <authorList>
            <person name="Levasseur A."/>
            <person name="Lomascolo A."/>
            <person name="Ruiz-Duenas F.J."/>
            <person name="Uzan E."/>
            <person name="Piumi F."/>
            <person name="Kues U."/>
            <person name="Ram A.F.J."/>
            <person name="Murat C."/>
            <person name="Haon M."/>
            <person name="Benoit I."/>
            <person name="Arfi Y."/>
            <person name="Chevret D."/>
            <person name="Drula E."/>
            <person name="Kwon M.J."/>
            <person name="Gouret P."/>
            <person name="Lesage-Meessen L."/>
            <person name="Lombard V."/>
            <person name="Mariette J."/>
            <person name="Noirot C."/>
            <person name="Park J."/>
            <person name="Patyshakuliyeva A."/>
            <person name="Wieneger R.A.B."/>
            <person name="Wosten H.A.B."/>
            <person name="Martin F."/>
            <person name="Coutinho P.M."/>
            <person name="de Vries R."/>
            <person name="Martinez A.T."/>
            <person name="Klopp C."/>
            <person name="Pontarotti P."/>
            <person name="Henrissat B."/>
            <person name="Record E."/>
        </authorList>
    </citation>
    <scope>NUCLEOTIDE SEQUENCE [LARGE SCALE GENOMIC DNA]</scope>
    <source>
        <strain evidence="2">BRFM137</strain>
    </source>
</reference>
<dbReference type="PANTHER" id="PTHR47481:SF7">
    <property type="entry name" value="CCHC-TYPE DOMAIN-CONTAINING PROTEIN"/>
    <property type="match status" value="1"/>
</dbReference>
<name>A0A060SQH1_PYCCI</name>
<dbReference type="Proteomes" id="UP000029665">
    <property type="component" value="Unassembled WGS sequence"/>
</dbReference>
<organism evidence="2 3">
    <name type="scientific">Pycnoporus cinnabarinus</name>
    <name type="common">Cinnabar-red polypore</name>
    <name type="synonym">Trametes cinnabarina</name>
    <dbReference type="NCBI Taxonomy" id="5643"/>
    <lineage>
        <taxon>Eukaryota</taxon>
        <taxon>Fungi</taxon>
        <taxon>Dikarya</taxon>
        <taxon>Basidiomycota</taxon>
        <taxon>Agaricomycotina</taxon>
        <taxon>Agaricomycetes</taxon>
        <taxon>Polyporales</taxon>
        <taxon>Polyporaceae</taxon>
        <taxon>Trametes</taxon>
    </lineage>
</organism>
<evidence type="ECO:0000313" key="2">
    <source>
        <dbReference type="EMBL" id="CDO74693.1"/>
    </source>
</evidence>
<evidence type="ECO:0000256" key="1">
    <source>
        <dbReference type="SAM" id="MobiDB-lite"/>
    </source>
</evidence>
<dbReference type="HOGENOM" id="CLU_001650_11_4_1"/>
<dbReference type="OMA" id="WIADSGT"/>
<evidence type="ECO:0000313" key="3">
    <source>
        <dbReference type="Proteomes" id="UP000029665"/>
    </source>
</evidence>
<comment type="caution">
    <text evidence="2">The sequence shown here is derived from an EMBL/GenBank/DDBJ whole genome shotgun (WGS) entry which is preliminary data.</text>
</comment>
<protein>
    <recommendedName>
        <fullName evidence="4">CCHC-type domain-containing protein</fullName>
    </recommendedName>
</protein>
<dbReference type="OrthoDB" id="2847449at2759"/>
<proteinExistence type="predicted"/>
<evidence type="ECO:0008006" key="4">
    <source>
        <dbReference type="Google" id="ProtNLM"/>
    </source>
</evidence>
<accession>A0A060SQH1</accession>
<dbReference type="AlphaFoldDB" id="A0A060SQH1"/>
<sequence>MSDLIMRAKVSPLDTAEDWLTWATQMEDLLWEAKLWPYISGKKARPTADKEETVTKEKQAEMDQWEEKDRTALSAIRLRVSKSVIKLIRSVRTSHDTWEKLRKNFETKGLAKIIEIRCKLAAARYSDGEDLDEWLQQMIEWREDLISLGREVPDDEFSIMLLVALPESWQVFAASFRDDEIGDADRVQGRIREHARRLQTSDTALVANQKRTGPLCYKCGKPGLKRDCPNHEKKSAGGGSKGGDKGGRKGDRNGKGGKTMVAEESEGESDYSCAAIAAQGPGEIALPAITDDAWIADSGTTSHVAHEQRAFFEYESTPGRTLRGAGTTPILGRGSIWL</sequence>
<dbReference type="EMBL" id="CCBP010000208">
    <property type="protein sequence ID" value="CDO74693.1"/>
    <property type="molecule type" value="Genomic_DNA"/>
</dbReference>
<dbReference type="PANTHER" id="PTHR47481">
    <property type="match status" value="1"/>
</dbReference>
<feature type="region of interest" description="Disordered" evidence="1">
    <location>
        <begin position="227"/>
        <end position="266"/>
    </location>
</feature>
<keyword evidence="3" id="KW-1185">Reference proteome</keyword>